<evidence type="ECO:0000256" key="1">
    <source>
        <dbReference type="ARBA" id="ARBA00022448"/>
    </source>
</evidence>
<dbReference type="GO" id="GO:0005886">
    <property type="term" value="C:plasma membrane"/>
    <property type="evidence" value="ECO:0007669"/>
    <property type="project" value="UniProtKB-SubCell"/>
</dbReference>
<keyword evidence="3 10" id="KW-0285">Flavoprotein</keyword>
<dbReference type="PANTHER" id="PTHR30578:SF0">
    <property type="entry name" value="ION-TRANSLOCATING OXIDOREDUCTASE COMPLEX SUBUNIT D"/>
    <property type="match status" value="1"/>
</dbReference>
<dbReference type="HAMAP" id="MF_00462">
    <property type="entry name" value="RsxD_RnfD"/>
    <property type="match status" value="1"/>
</dbReference>
<evidence type="ECO:0000256" key="5">
    <source>
        <dbReference type="ARBA" id="ARBA00022692"/>
    </source>
</evidence>
<dbReference type="GO" id="GO:0010181">
    <property type="term" value="F:FMN binding"/>
    <property type="evidence" value="ECO:0007669"/>
    <property type="project" value="InterPro"/>
</dbReference>
<keyword evidence="5 10" id="KW-0812">Transmembrane</keyword>
<dbReference type="PANTHER" id="PTHR30578">
    <property type="entry name" value="ELECTRON TRANSPORT COMPLEX PROTEIN RNFD"/>
    <property type="match status" value="1"/>
</dbReference>
<feature type="transmembrane region" description="Helical" evidence="10">
    <location>
        <begin position="235"/>
        <end position="256"/>
    </location>
</feature>
<keyword evidence="6 10" id="KW-1278">Translocase</keyword>
<dbReference type="EMBL" id="JACOPN010000001">
    <property type="protein sequence ID" value="MBC5715849.1"/>
    <property type="molecule type" value="Genomic_DNA"/>
</dbReference>
<feature type="transmembrane region" description="Helical" evidence="10">
    <location>
        <begin position="121"/>
        <end position="139"/>
    </location>
</feature>
<evidence type="ECO:0000256" key="9">
    <source>
        <dbReference type="ARBA" id="ARBA00023136"/>
    </source>
</evidence>
<dbReference type="RefSeq" id="WP_186877386.1">
    <property type="nucleotide sequence ID" value="NZ_JACOPN010000001.1"/>
</dbReference>
<evidence type="ECO:0000313" key="13">
    <source>
        <dbReference type="Proteomes" id="UP000602260"/>
    </source>
</evidence>
<comment type="similarity">
    <text evidence="10">Belongs to the NqrB/RnfD family.</text>
</comment>
<protein>
    <recommendedName>
        <fullName evidence="10">Ion-translocating oxidoreductase complex subunit D</fullName>
        <ecNumber evidence="10">7.-.-.-</ecNumber>
    </recommendedName>
    <alternativeName>
        <fullName evidence="10">Rnf electron transport complex subunit D</fullName>
    </alternativeName>
</protein>
<feature type="transmembrane region" description="Helical" evidence="10">
    <location>
        <begin position="212"/>
        <end position="229"/>
    </location>
</feature>
<evidence type="ECO:0000313" key="12">
    <source>
        <dbReference type="EMBL" id="MBC5715849.1"/>
    </source>
</evidence>
<gene>
    <name evidence="10" type="primary">rnfD</name>
    <name evidence="12" type="ORF">H8S55_00640</name>
</gene>
<evidence type="ECO:0000256" key="4">
    <source>
        <dbReference type="ARBA" id="ARBA00022643"/>
    </source>
</evidence>
<keyword evidence="4 10" id="KW-0288">FMN</keyword>
<dbReference type="InterPro" id="IPR011303">
    <property type="entry name" value="RnfD_bac"/>
</dbReference>
<dbReference type="SMART" id="SM00900">
    <property type="entry name" value="FMN_bind"/>
    <property type="match status" value="1"/>
</dbReference>
<comment type="subcellular location">
    <subcellularLocation>
        <location evidence="10">Cell membrane</location>
        <topology evidence="10">Multi-pass membrane protein</topology>
    </subcellularLocation>
</comment>
<keyword evidence="7 10" id="KW-0249">Electron transport</keyword>
<dbReference type="InterPro" id="IPR007329">
    <property type="entry name" value="FMN-bd"/>
</dbReference>
<evidence type="ECO:0000256" key="10">
    <source>
        <dbReference type="HAMAP-Rule" id="MF_00462"/>
    </source>
</evidence>
<organism evidence="12 13">
    <name type="scientific">Flintibacter faecis</name>
    <dbReference type="NCBI Taxonomy" id="2763047"/>
    <lineage>
        <taxon>Bacteria</taxon>
        <taxon>Bacillati</taxon>
        <taxon>Bacillota</taxon>
        <taxon>Clostridia</taxon>
        <taxon>Eubacteriales</taxon>
        <taxon>Flintibacter</taxon>
    </lineage>
</organism>
<dbReference type="NCBIfam" id="TIGR01946">
    <property type="entry name" value="rnfD"/>
    <property type="match status" value="1"/>
</dbReference>
<evidence type="ECO:0000256" key="8">
    <source>
        <dbReference type="ARBA" id="ARBA00022989"/>
    </source>
</evidence>
<comment type="cofactor">
    <cofactor evidence="10">
        <name>FMN</name>
        <dbReference type="ChEBI" id="CHEBI:58210"/>
    </cofactor>
</comment>
<feature type="transmembrane region" description="Helical" evidence="10">
    <location>
        <begin position="96"/>
        <end position="114"/>
    </location>
</feature>
<feature type="transmembrane region" description="Helical" evidence="10">
    <location>
        <begin position="370"/>
        <end position="388"/>
    </location>
</feature>
<feature type="transmembrane region" description="Helical" evidence="10">
    <location>
        <begin position="181"/>
        <end position="205"/>
    </location>
</feature>
<dbReference type="Pfam" id="PF03116">
    <property type="entry name" value="NQR2_RnfD_RnfE"/>
    <property type="match status" value="1"/>
</dbReference>
<feature type="modified residue" description="FMN phosphoryl threonine" evidence="10">
    <location>
        <position position="161"/>
    </location>
</feature>
<sequence length="552" mass="58541">MSELTRSLRLPPPAGHPDSAQAMMRDVLVALTPALAMAVFFFGPRALLLTAVSVVSCVLFEGAYRRFTHQSDTRRDLSACVTGLLLALSLPASAPYWAPVLGAAFAIVVVKQFYGGLGKNFMNPALAGRMLLATFPMLMTKWPTPLHWLGLGRVDAVASATPMSYLHSGTLPPFNLGQLLLGQQGGCLGEVSAFMLLLGGGYLVLRRVISPRIPLAFLATAAFFAALTAPADVSVARWVAMELLSGGLLLGALFMATDPTTSPITPRGQLLFGAGCGTLTMLLRTCSSYPEGVGWAILTMNCCVWLLDRLGMPRRFGAGRFYATRKLLRRIRNSVSTIHFVKPQLSFHFGHGGKAPGEDHLDQIREQAKVIGHLCVVVLIMGAMIFFVHRYTDLDTARTEAELQTERLAQVMPAAASSSETPYRANGALSILAGYSAENELVGYCVEVQAQGFGGVITMEVGVDLNGQVTGVAVTSHKETTGVGTRAMTPAALSRYVGRYGTLHTTGENAVDAVSGATATSNAITAGVSRALAIVANLDATDGSVDYVDGEV</sequence>
<comment type="caution">
    <text evidence="12">The sequence shown here is derived from an EMBL/GenBank/DDBJ whole genome shotgun (WGS) entry which is preliminary data.</text>
</comment>
<evidence type="ECO:0000256" key="6">
    <source>
        <dbReference type="ARBA" id="ARBA00022967"/>
    </source>
</evidence>
<dbReference type="GO" id="GO:0022900">
    <property type="term" value="P:electron transport chain"/>
    <property type="evidence" value="ECO:0007669"/>
    <property type="project" value="UniProtKB-UniRule"/>
</dbReference>
<keyword evidence="2 10" id="KW-0597">Phosphoprotein</keyword>
<keyword evidence="1 10" id="KW-0813">Transport</keyword>
<evidence type="ECO:0000259" key="11">
    <source>
        <dbReference type="SMART" id="SM00900"/>
    </source>
</evidence>
<keyword evidence="8 10" id="KW-1133">Transmembrane helix</keyword>
<evidence type="ECO:0000256" key="2">
    <source>
        <dbReference type="ARBA" id="ARBA00022553"/>
    </source>
</evidence>
<keyword evidence="9 10" id="KW-0472">Membrane</keyword>
<feature type="transmembrane region" description="Helical" evidence="10">
    <location>
        <begin position="34"/>
        <end position="61"/>
    </location>
</feature>
<reference evidence="12" key="1">
    <citation type="submission" date="2020-08" db="EMBL/GenBank/DDBJ databases">
        <title>Genome public.</title>
        <authorList>
            <person name="Liu C."/>
            <person name="Sun Q."/>
        </authorList>
    </citation>
    <scope>NUCLEOTIDE SEQUENCE</scope>
    <source>
        <strain evidence="12">BX5</strain>
    </source>
</reference>
<dbReference type="Pfam" id="PF04205">
    <property type="entry name" value="FMN_bind"/>
    <property type="match status" value="1"/>
</dbReference>
<dbReference type="EC" id="7.-.-.-" evidence="10"/>
<dbReference type="Proteomes" id="UP000602260">
    <property type="component" value="Unassembled WGS sequence"/>
</dbReference>
<keyword evidence="13" id="KW-1185">Reference proteome</keyword>
<dbReference type="GO" id="GO:0055085">
    <property type="term" value="P:transmembrane transport"/>
    <property type="evidence" value="ECO:0007669"/>
    <property type="project" value="InterPro"/>
</dbReference>
<dbReference type="InterPro" id="IPR004338">
    <property type="entry name" value="NqrB/RnfD"/>
</dbReference>
<comment type="subunit">
    <text evidence="10">The complex is composed of six subunits: RnfA, RnfB, RnfC, RnfD, RnfE and RnfG.</text>
</comment>
<name>A0A8J6IVC1_9FIRM</name>
<feature type="domain" description="FMN-binding" evidence="11">
    <location>
        <begin position="452"/>
        <end position="535"/>
    </location>
</feature>
<accession>A0A8J6IVC1</accession>
<evidence type="ECO:0000256" key="7">
    <source>
        <dbReference type="ARBA" id="ARBA00022982"/>
    </source>
</evidence>
<dbReference type="AlphaFoldDB" id="A0A8J6IVC1"/>
<comment type="function">
    <text evidence="10">Part of a membrane-bound complex that couples electron transfer with translocation of ions across the membrane.</text>
</comment>
<proteinExistence type="inferred from homology"/>
<keyword evidence="10" id="KW-1003">Cell membrane</keyword>
<evidence type="ECO:0000256" key="3">
    <source>
        <dbReference type="ARBA" id="ARBA00022630"/>
    </source>
</evidence>